<keyword evidence="15" id="KW-1185">Reference proteome</keyword>
<evidence type="ECO:0000256" key="5">
    <source>
        <dbReference type="ARBA" id="ARBA00022519"/>
    </source>
</evidence>
<evidence type="ECO:0000256" key="8">
    <source>
        <dbReference type="ARBA" id="ARBA00023136"/>
    </source>
</evidence>
<dbReference type="PROSITE" id="PS50112">
    <property type="entry name" value="PAS"/>
    <property type="match status" value="1"/>
</dbReference>
<dbReference type="InterPro" id="IPR000014">
    <property type="entry name" value="PAS"/>
</dbReference>
<dbReference type="Gene3D" id="1.10.287.950">
    <property type="entry name" value="Methyl-accepting chemotaxis protein"/>
    <property type="match status" value="1"/>
</dbReference>
<accession>A0A0C2BTZ7</accession>
<feature type="domain" description="PAS" evidence="13">
    <location>
        <begin position="25"/>
        <end position="60"/>
    </location>
</feature>
<organism evidence="14 15">
    <name type="scientific">Noviherbaspirillum autotrophicum</name>
    <dbReference type="NCBI Taxonomy" id="709839"/>
    <lineage>
        <taxon>Bacteria</taxon>
        <taxon>Pseudomonadati</taxon>
        <taxon>Pseudomonadota</taxon>
        <taxon>Betaproteobacteria</taxon>
        <taxon>Burkholderiales</taxon>
        <taxon>Oxalobacteraceae</taxon>
        <taxon>Noviherbaspirillum</taxon>
    </lineage>
</organism>
<feature type="transmembrane region" description="Helical" evidence="11">
    <location>
        <begin position="171"/>
        <end position="188"/>
    </location>
</feature>
<dbReference type="GO" id="GO:0052131">
    <property type="term" value="P:positive aerotaxis"/>
    <property type="evidence" value="ECO:0007669"/>
    <property type="project" value="UniProtKB-ARBA"/>
</dbReference>
<name>A0A0C2BTZ7_9BURK</name>
<dbReference type="RefSeq" id="WP_040040346.1">
    <property type="nucleotide sequence ID" value="NZ_JWJG01000028.1"/>
</dbReference>
<keyword evidence="6 11" id="KW-0812">Transmembrane</keyword>
<dbReference type="FunFam" id="1.10.287.950:FF:000001">
    <property type="entry name" value="Methyl-accepting chemotaxis sensory transducer"/>
    <property type="match status" value="1"/>
</dbReference>
<reference evidence="14 15" key="1">
    <citation type="submission" date="2014-12" db="EMBL/GenBank/DDBJ databases">
        <title>Denitrispirillum autotrophicum gen. nov., sp. nov., Denitrifying, Facultatively Autotrophic Bacteria Isolated from Rice Paddy Soil.</title>
        <authorList>
            <person name="Ishii S."/>
            <person name="Ashida N."/>
            <person name="Ohno H."/>
            <person name="Otsuka S."/>
            <person name="Yokota A."/>
            <person name="Senoo K."/>
        </authorList>
    </citation>
    <scope>NUCLEOTIDE SEQUENCE [LARGE SCALE GENOMIC DNA]</scope>
    <source>
        <strain evidence="14 15">TSA66</strain>
    </source>
</reference>
<evidence type="ECO:0000256" key="10">
    <source>
        <dbReference type="PROSITE-ProRule" id="PRU00284"/>
    </source>
</evidence>
<dbReference type="GO" id="GO:0007165">
    <property type="term" value="P:signal transduction"/>
    <property type="evidence" value="ECO:0007669"/>
    <property type="project" value="UniProtKB-KW"/>
</dbReference>
<dbReference type="Proteomes" id="UP000031572">
    <property type="component" value="Unassembled WGS sequence"/>
</dbReference>
<evidence type="ECO:0000256" key="4">
    <source>
        <dbReference type="ARBA" id="ARBA00022500"/>
    </source>
</evidence>
<dbReference type="PRINTS" id="PR00260">
    <property type="entry name" value="CHEMTRNSDUCR"/>
</dbReference>
<dbReference type="SMART" id="SM00086">
    <property type="entry name" value="PAC"/>
    <property type="match status" value="1"/>
</dbReference>
<dbReference type="CDD" id="cd11386">
    <property type="entry name" value="MCP_signal"/>
    <property type="match status" value="1"/>
</dbReference>
<dbReference type="InterPro" id="IPR013655">
    <property type="entry name" value="PAS_fold_3"/>
</dbReference>
<keyword evidence="10" id="KW-0807">Transducer</keyword>
<dbReference type="SUPFAM" id="SSF58104">
    <property type="entry name" value="Methyl-accepting chemotaxis protein (MCP) signaling domain"/>
    <property type="match status" value="1"/>
</dbReference>
<dbReference type="CDD" id="cd00130">
    <property type="entry name" value="PAS"/>
    <property type="match status" value="1"/>
</dbReference>
<keyword evidence="8 11" id="KW-0472">Membrane</keyword>
<dbReference type="Gene3D" id="3.30.450.20">
    <property type="entry name" value="PAS domain"/>
    <property type="match status" value="1"/>
</dbReference>
<sequence>MRTNLPVTQREVEISDGAMLVSTTDAQGRITHANAVFVAVSGYDYDELLGQPHNLVRHPDVPPEAFRDMWSTIGRGRPWSGVVKNRCKNGDHYWVLANVTPVVRNGKNVGYISVRTKPTRAQIAEAETLYQQIRHPGNGGPRVRLHAGGVRKVGWRDWPQRLFRLSLTQRMTGALGLWLSVLIVSHLAGAGTTFGPVLDAAVLLVGAAGVVSWFHWAVAEPLKQCTNLAARIAGCNLEGDISADMRHPIGKLIRNIRLINLNMQAIVEDVRAEVSSITAAAEEIAQGSNYLAEHSEEQSSSVERTASAMEQITSVVQQTASTARQVENNTQEVSRTAGTGGASVADLVKTMKSINDASGRVTEVIKVIESIAFQTNILALNAAVEAARAGEMGKGFAVVAGEVRVLANRSGESAKEIRALITTSSEQVNQGSHHVNSAAEIINSMVRSVSDVTTLVQEITHAANEQSMGVSEVNRAISDIERTTQQNAALAQQNAATSKRLKQQAGTLHRAVQIFRR</sequence>
<protein>
    <submittedName>
        <fullName evidence="14">Chemotaxis protein</fullName>
    </submittedName>
</protein>
<dbReference type="PANTHER" id="PTHR43531">
    <property type="entry name" value="PROTEIN ICFG"/>
    <property type="match status" value="1"/>
</dbReference>
<dbReference type="InterPro" id="IPR035965">
    <property type="entry name" value="PAS-like_dom_sf"/>
</dbReference>
<evidence type="ECO:0000256" key="6">
    <source>
        <dbReference type="ARBA" id="ARBA00022692"/>
    </source>
</evidence>
<gene>
    <name evidence="14" type="ORF">TSA66_13050</name>
</gene>
<keyword evidence="3" id="KW-0488">Methylation</keyword>
<dbReference type="FunFam" id="3.30.450.20:FF:000046">
    <property type="entry name" value="Aerotaxis sensor receptor"/>
    <property type="match status" value="1"/>
</dbReference>
<keyword evidence="4" id="KW-0145">Chemotaxis</keyword>
<evidence type="ECO:0000256" key="7">
    <source>
        <dbReference type="ARBA" id="ARBA00022989"/>
    </source>
</evidence>
<keyword evidence="7 11" id="KW-1133">Transmembrane helix</keyword>
<dbReference type="SMART" id="SM00283">
    <property type="entry name" value="MA"/>
    <property type="match status" value="1"/>
</dbReference>
<comment type="subcellular location">
    <subcellularLocation>
        <location evidence="1">Cell inner membrane</location>
        <topology evidence="1">Multi-pass membrane protein</topology>
    </subcellularLocation>
</comment>
<dbReference type="GO" id="GO:0005886">
    <property type="term" value="C:plasma membrane"/>
    <property type="evidence" value="ECO:0007669"/>
    <property type="project" value="UniProtKB-SubCell"/>
</dbReference>
<dbReference type="InterPro" id="IPR001610">
    <property type="entry name" value="PAC"/>
</dbReference>
<evidence type="ECO:0000259" key="12">
    <source>
        <dbReference type="PROSITE" id="PS50111"/>
    </source>
</evidence>
<evidence type="ECO:0000256" key="9">
    <source>
        <dbReference type="ARBA" id="ARBA00029447"/>
    </source>
</evidence>
<comment type="caution">
    <text evidence="14">The sequence shown here is derived from an EMBL/GenBank/DDBJ whole genome shotgun (WGS) entry which is preliminary data.</text>
</comment>
<dbReference type="PROSITE" id="PS50111">
    <property type="entry name" value="CHEMOTAXIS_TRANSDUC_2"/>
    <property type="match status" value="1"/>
</dbReference>
<evidence type="ECO:0000256" key="3">
    <source>
        <dbReference type="ARBA" id="ARBA00022481"/>
    </source>
</evidence>
<dbReference type="GO" id="GO:0004888">
    <property type="term" value="F:transmembrane signaling receptor activity"/>
    <property type="evidence" value="ECO:0007669"/>
    <property type="project" value="InterPro"/>
</dbReference>
<keyword evidence="2" id="KW-1003">Cell membrane</keyword>
<dbReference type="OrthoDB" id="9806477at2"/>
<evidence type="ECO:0000256" key="11">
    <source>
        <dbReference type="SAM" id="Phobius"/>
    </source>
</evidence>
<dbReference type="AlphaFoldDB" id="A0A0C2BTZ7"/>
<dbReference type="NCBIfam" id="TIGR00229">
    <property type="entry name" value="sensory_box"/>
    <property type="match status" value="1"/>
</dbReference>
<proteinExistence type="inferred from homology"/>
<evidence type="ECO:0000256" key="2">
    <source>
        <dbReference type="ARBA" id="ARBA00022475"/>
    </source>
</evidence>
<keyword evidence="5" id="KW-0997">Cell inner membrane</keyword>
<dbReference type="InterPro" id="IPR004090">
    <property type="entry name" value="Chemotax_Me-accpt_rcpt"/>
</dbReference>
<evidence type="ECO:0000256" key="1">
    <source>
        <dbReference type="ARBA" id="ARBA00004429"/>
    </source>
</evidence>
<dbReference type="SUPFAM" id="SSF55785">
    <property type="entry name" value="PYP-like sensor domain (PAS domain)"/>
    <property type="match status" value="1"/>
</dbReference>
<dbReference type="InterPro" id="IPR051310">
    <property type="entry name" value="MCP_chemotaxis"/>
</dbReference>
<dbReference type="STRING" id="709839.TSA66_13050"/>
<dbReference type="PANTHER" id="PTHR43531:SF7">
    <property type="entry name" value="AEROTAXIS RECEPTOR"/>
    <property type="match status" value="1"/>
</dbReference>
<evidence type="ECO:0000313" key="14">
    <source>
        <dbReference type="EMBL" id="KIF81521.1"/>
    </source>
</evidence>
<dbReference type="Pfam" id="PF00015">
    <property type="entry name" value="MCPsignal"/>
    <property type="match status" value="1"/>
</dbReference>
<feature type="transmembrane region" description="Helical" evidence="11">
    <location>
        <begin position="200"/>
        <end position="218"/>
    </location>
</feature>
<dbReference type="InterPro" id="IPR004089">
    <property type="entry name" value="MCPsignal_dom"/>
</dbReference>
<comment type="similarity">
    <text evidence="9">Belongs to the methyl-accepting chemotaxis (MCP) protein family.</text>
</comment>
<evidence type="ECO:0000313" key="15">
    <source>
        <dbReference type="Proteomes" id="UP000031572"/>
    </source>
</evidence>
<dbReference type="EMBL" id="JWJG01000028">
    <property type="protein sequence ID" value="KIF81521.1"/>
    <property type="molecule type" value="Genomic_DNA"/>
</dbReference>
<dbReference type="Pfam" id="PF08447">
    <property type="entry name" value="PAS_3"/>
    <property type="match status" value="1"/>
</dbReference>
<feature type="domain" description="Methyl-accepting transducer" evidence="12">
    <location>
        <begin position="273"/>
        <end position="502"/>
    </location>
</feature>
<evidence type="ECO:0000259" key="13">
    <source>
        <dbReference type="PROSITE" id="PS50112"/>
    </source>
</evidence>